<evidence type="ECO:0000313" key="3">
    <source>
        <dbReference type="EMBL" id="SVA01291.1"/>
    </source>
</evidence>
<evidence type="ECO:0008006" key="4">
    <source>
        <dbReference type="Google" id="ProtNLM"/>
    </source>
</evidence>
<dbReference type="PANTHER" id="PTHR43542:SF1">
    <property type="entry name" value="METHYLTRANSFERASE"/>
    <property type="match status" value="1"/>
</dbReference>
<dbReference type="NCBIfam" id="TIGR00095">
    <property type="entry name" value="16S rRNA (guanine(966)-N(2))-methyltransferase RsmD"/>
    <property type="match status" value="1"/>
</dbReference>
<dbReference type="InterPro" id="IPR004398">
    <property type="entry name" value="RNA_MeTrfase_RsmD"/>
</dbReference>
<name>A0A381SD85_9ZZZZ</name>
<dbReference type="EMBL" id="UINC01002889">
    <property type="protein sequence ID" value="SVA01291.1"/>
    <property type="molecule type" value="Genomic_DNA"/>
</dbReference>
<sequence length="196" mass="22686">MNIRISGGQFKGFKFNNPKSSDLRPTMESVRLAIFSILDSKFDGITNETVFLDLYSGTGIMGIEALSRGADKVIFIEKNRSYCYKIKENLIKLNLLNKAEILFGSVFANLSKIKNKVTHIFLDPPYIFKDYKKIIYEIENNNILNNNGIIIIEMRNQSIDTFLEHSHYNSYCRQKGDTKILFLNNKMEKYESNLSR</sequence>
<accession>A0A381SD85</accession>
<proteinExistence type="predicted"/>
<dbReference type="PIRSF" id="PIRSF004553">
    <property type="entry name" value="CHP00095"/>
    <property type="match status" value="1"/>
</dbReference>
<dbReference type="InterPro" id="IPR029063">
    <property type="entry name" value="SAM-dependent_MTases_sf"/>
</dbReference>
<dbReference type="GO" id="GO:0003676">
    <property type="term" value="F:nucleic acid binding"/>
    <property type="evidence" value="ECO:0007669"/>
    <property type="project" value="InterPro"/>
</dbReference>
<dbReference type="CDD" id="cd02440">
    <property type="entry name" value="AdoMet_MTases"/>
    <property type="match status" value="1"/>
</dbReference>
<protein>
    <recommendedName>
        <fullName evidence="4">16S rRNA (Guanine(966)-N(2))-methyltransferase RsmD</fullName>
    </recommendedName>
</protein>
<dbReference type="GO" id="GO:0031167">
    <property type="term" value="P:rRNA methylation"/>
    <property type="evidence" value="ECO:0007669"/>
    <property type="project" value="InterPro"/>
</dbReference>
<dbReference type="GO" id="GO:0008168">
    <property type="term" value="F:methyltransferase activity"/>
    <property type="evidence" value="ECO:0007669"/>
    <property type="project" value="UniProtKB-KW"/>
</dbReference>
<keyword evidence="1" id="KW-0489">Methyltransferase</keyword>
<reference evidence="3" key="1">
    <citation type="submission" date="2018-05" db="EMBL/GenBank/DDBJ databases">
        <authorList>
            <person name="Lanie J.A."/>
            <person name="Ng W.-L."/>
            <person name="Kazmierczak K.M."/>
            <person name="Andrzejewski T.M."/>
            <person name="Davidsen T.M."/>
            <person name="Wayne K.J."/>
            <person name="Tettelin H."/>
            <person name="Glass J.I."/>
            <person name="Rusch D."/>
            <person name="Podicherti R."/>
            <person name="Tsui H.-C.T."/>
            <person name="Winkler M.E."/>
        </authorList>
    </citation>
    <scope>NUCLEOTIDE SEQUENCE</scope>
</reference>
<dbReference type="AlphaFoldDB" id="A0A381SD85"/>
<organism evidence="3">
    <name type="scientific">marine metagenome</name>
    <dbReference type="NCBI Taxonomy" id="408172"/>
    <lineage>
        <taxon>unclassified sequences</taxon>
        <taxon>metagenomes</taxon>
        <taxon>ecological metagenomes</taxon>
    </lineage>
</organism>
<dbReference type="InterPro" id="IPR002052">
    <property type="entry name" value="DNA_methylase_N6_adenine_CS"/>
</dbReference>
<dbReference type="PROSITE" id="PS00092">
    <property type="entry name" value="N6_MTASE"/>
    <property type="match status" value="1"/>
</dbReference>
<dbReference type="Gene3D" id="3.40.50.150">
    <property type="entry name" value="Vaccinia Virus protein VP39"/>
    <property type="match status" value="1"/>
</dbReference>
<dbReference type="Pfam" id="PF03602">
    <property type="entry name" value="Cons_hypoth95"/>
    <property type="match status" value="1"/>
</dbReference>
<dbReference type="SUPFAM" id="SSF53335">
    <property type="entry name" value="S-adenosyl-L-methionine-dependent methyltransferases"/>
    <property type="match status" value="1"/>
</dbReference>
<gene>
    <name evidence="3" type="ORF">METZ01_LOCUS54145</name>
</gene>
<keyword evidence="2" id="KW-0808">Transferase</keyword>
<evidence type="ECO:0000256" key="2">
    <source>
        <dbReference type="ARBA" id="ARBA00022679"/>
    </source>
</evidence>
<dbReference type="PANTHER" id="PTHR43542">
    <property type="entry name" value="METHYLTRANSFERASE"/>
    <property type="match status" value="1"/>
</dbReference>
<evidence type="ECO:0000256" key="1">
    <source>
        <dbReference type="ARBA" id="ARBA00022603"/>
    </source>
</evidence>